<feature type="domain" description="VWFA" evidence="2">
    <location>
        <begin position="93"/>
        <end position="269"/>
    </location>
</feature>
<comment type="caution">
    <text evidence="3">The sequence shown here is derived from an EMBL/GenBank/DDBJ whole genome shotgun (WGS) entry which is preliminary data.</text>
</comment>
<dbReference type="RefSeq" id="WP_378796300.1">
    <property type="nucleotide sequence ID" value="NZ_JBHUER010000001.1"/>
</dbReference>
<organism evidence="3 4">
    <name type="scientific">Methylopila henanensis</name>
    <dbReference type="NCBI Taxonomy" id="873516"/>
    <lineage>
        <taxon>Bacteria</taxon>
        <taxon>Pseudomonadati</taxon>
        <taxon>Pseudomonadota</taxon>
        <taxon>Alphaproteobacteria</taxon>
        <taxon>Hyphomicrobiales</taxon>
        <taxon>Methylopilaceae</taxon>
        <taxon>Methylopila</taxon>
    </lineage>
</organism>
<evidence type="ECO:0000256" key="1">
    <source>
        <dbReference type="SAM" id="Phobius"/>
    </source>
</evidence>
<keyword evidence="1" id="KW-0472">Membrane</keyword>
<keyword evidence="1" id="KW-0812">Transmembrane</keyword>
<evidence type="ECO:0000313" key="4">
    <source>
        <dbReference type="Proteomes" id="UP001597308"/>
    </source>
</evidence>
<dbReference type="Proteomes" id="UP001597308">
    <property type="component" value="Unassembled WGS sequence"/>
</dbReference>
<protein>
    <submittedName>
        <fullName evidence="3">VWA domain-containing protein</fullName>
    </submittedName>
</protein>
<name>A0ABW4K4Q8_9HYPH</name>
<dbReference type="InterPro" id="IPR002035">
    <property type="entry name" value="VWF_A"/>
</dbReference>
<dbReference type="EMBL" id="JBHUER010000001">
    <property type="protein sequence ID" value="MFD1701666.1"/>
    <property type="molecule type" value="Genomic_DNA"/>
</dbReference>
<evidence type="ECO:0000259" key="2">
    <source>
        <dbReference type="SMART" id="SM00327"/>
    </source>
</evidence>
<dbReference type="SUPFAM" id="SSF53300">
    <property type="entry name" value="vWA-like"/>
    <property type="match status" value="1"/>
</dbReference>
<keyword evidence="4" id="KW-1185">Reference proteome</keyword>
<dbReference type="Pfam" id="PF13519">
    <property type="entry name" value="VWA_2"/>
    <property type="match status" value="1"/>
</dbReference>
<dbReference type="SMART" id="SM00327">
    <property type="entry name" value="VWA"/>
    <property type="match status" value="1"/>
</dbReference>
<gene>
    <name evidence="3" type="ORF">ACFSCV_01490</name>
</gene>
<feature type="transmembrane region" description="Helical" evidence="1">
    <location>
        <begin position="12"/>
        <end position="29"/>
    </location>
</feature>
<reference evidence="4" key="1">
    <citation type="journal article" date="2019" name="Int. J. Syst. Evol. Microbiol.">
        <title>The Global Catalogue of Microorganisms (GCM) 10K type strain sequencing project: providing services to taxonomists for standard genome sequencing and annotation.</title>
        <authorList>
            <consortium name="The Broad Institute Genomics Platform"/>
            <consortium name="The Broad Institute Genome Sequencing Center for Infectious Disease"/>
            <person name="Wu L."/>
            <person name="Ma J."/>
        </authorList>
    </citation>
    <scope>NUCLEOTIDE SEQUENCE [LARGE SCALE GENOMIC DNA]</scope>
    <source>
        <strain evidence="4">KCTC 23707</strain>
    </source>
</reference>
<feature type="transmembrane region" description="Helical" evidence="1">
    <location>
        <begin position="284"/>
        <end position="305"/>
    </location>
</feature>
<proteinExistence type="predicted"/>
<sequence length="309" mass="31671">MIDFGAFALLRPWWLLALPFAIALAFVAVRRAGEAGEWRRAVDPHLFAALARRGALVTGRGRSGLLAALAAGAIALALTGPAVERAGAGAFRNLDAVVIAMDLSRSVADSPRFRDAKIAAYAAAEAAGSRQIAIIVYAGDAYLANPPTTDHKAIETMIFSLDGETVPDVGSAPTTALALARETLRKAGVVGGDVVLVSDGGGLNQGAEAEARALAAEGHAVSTLYVPPTPLAPSKPESPGRAELGLIASLGGGEAADIERPEAVVSTLSRSAAERLGPGPFASIVWFDLGRALLLLACAPALLLFRRSA</sequence>
<dbReference type="InterPro" id="IPR036465">
    <property type="entry name" value="vWFA_dom_sf"/>
</dbReference>
<feature type="transmembrane region" description="Helical" evidence="1">
    <location>
        <begin position="63"/>
        <end position="83"/>
    </location>
</feature>
<keyword evidence="1" id="KW-1133">Transmembrane helix</keyword>
<accession>A0ABW4K4Q8</accession>
<evidence type="ECO:0000313" key="3">
    <source>
        <dbReference type="EMBL" id="MFD1701666.1"/>
    </source>
</evidence>
<dbReference type="Gene3D" id="3.40.50.410">
    <property type="entry name" value="von Willebrand factor, type A domain"/>
    <property type="match status" value="1"/>
</dbReference>